<keyword evidence="6" id="KW-0067">ATP-binding</keyword>
<keyword evidence="3" id="KW-0507">mRNA processing</keyword>
<dbReference type="PROSITE" id="PS51192">
    <property type="entry name" value="HELICASE_ATP_BIND_1"/>
    <property type="match status" value="1"/>
</dbReference>
<dbReference type="SMART" id="SM00490">
    <property type="entry name" value="HELICc"/>
    <property type="match status" value="1"/>
</dbReference>
<accession>A0AAD5RXK7</accession>
<evidence type="ECO:0000256" key="3">
    <source>
        <dbReference type="ARBA" id="ARBA00022664"/>
    </source>
</evidence>
<comment type="catalytic activity">
    <reaction evidence="9">
        <text>ATP + H2O = ADP + phosphate + H(+)</text>
        <dbReference type="Rhea" id="RHEA:13065"/>
        <dbReference type="ChEBI" id="CHEBI:15377"/>
        <dbReference type="ChEBI" id="CHEBI:15378"/>
        <dbReference type="ChEBI" id="CHEBI:30616"/>
        <dbReference type="ChEBI" id="CHEBI:43474"/>
        <dbReference type="ChEBI" id="CHEBI:456216"/>
        <dbReference type="EC" id="3.6.4.13"/>
    </reaction>
</comment>
<dbReference type="Pfam" id="PF21010">
    <property type="entry name" value="HA2_C"/>
    <property type="match status" value="1"/>
</dbReference>
<dbReference type="PROSITE" id="PS00690">
    <property type="entry name" value="DEAH_ATP_HELICASE"/>
    <property type="match status" value="1"/>
</dbReference>
<dbReference type="InterPro" id="IPR002464">
    <property type="entry name" value="DNA/RNA_helicase_DEAH_CS"/>
</dbReference>
<dbReference type="EC" id="3.6.4.13" evidence="2"/>
<evidence type="ECO:0000256" key="4">
    <source>
        <dbReference type="ARBA" id="ARBA00022741"/>
    </source>
</evidence>
<dbReference type="InterPro" id="IPR007502">
    <property type="entry name" value="Helicase-assoc_dom"/>
</dbReference>
<organism evidence="13 14">
    <name type="scientific">Zalerion maritima</name>
    <dbReference type="NCBI Taxonomy" id="339359"/>
    <lineage>
        <taxon>Eukaryota</taxon>
        <taxon>Fungi</taxon>
        <taxon>Dikarya</taxon>
        <taxon>Ascomycota</taxon>
        <taxon>Pezizomycotina</taxon>
        <taxon>Sordariomycetes</taxon>
        <taxon>Lulworthiomycetidae</taxon>
        <taxon>Lulworthiales</taxon>
        <taxon>Lulworthiaceae</taxon>
        <taxon>Zalerion</taxon>
    </lineage>
</organism>
<evidence type="ECO:0000256" key="10">
    <source>
        <dbReference type="SAM" id="MobiDB-lite"/>
    </source>
</evidence>
<dbReference type="GO" id="GO:0016787">
    <property type="term" value="F:hydrolase activity"/>
    <property type="evidence" value="ECO:0007669"/>
    <property type="project" value="UniProtKB-KW"/>
</dbReference>
<evidence type="ECO:0000256" key="1">
    <source>
        <dbReference type="ARBA" id="ARBA00004123"/>
    </source>
</evidence>
<dbReference type="InterPro" id="IPR001650">
    <property type="entry name" value="Helicase_C-like"/>
</dbReference>
<feature type="domain" description="Helicase ATP-binding" evidence="11">
    <location>
        <begin position="331"/>
        <end position="495"/>
    </location>
</feature>
<dbReference type="Proteomes" id="UP001201980">
    <property type="component" value="Unassembled WGS sequence"/>
</dbReference>
<dbReference type="Gene3D" id="3.40.50.300">
    <property type="entry name" value="P-loop containing nucleotide triphosphate hydrolases"/>
    <property type="match status" value="2"/>
</dbReference>
<feature type="compositionally biased region" description="Basic and acidic residues" evidence="10">
    <location>
        <begin position="93"/>
        <end position="153"/>
    </location>
</feature>
<proteinExistence type="predicted"/>
<feature type="region of interest" description="Disordered" evidence="10">
    <location>
        <begin position="1"/>
        <end position="153"/>
    </location>
</feature>
<evidence type="ECO:0000256" key="5">
    <source>
        <dbReference type="ARBA" id="ARBA00022801"/>
    </source>
</evidence>
<gene>
    <name evidence="13" type="ORF">MKZ38_005200</name>
</gene>
<dbReference type="PANTHER" id="PTHR18934:SF83">
    <property type="entry name" value="PRE-MRNA-SPLICING FACTOR ATP-DEPENDENT RNA HELICASE DHX16"/>
    <property type="match status" value="1"/>
</dbReference>
<evidence type="ECO:0000256" key="8">
    <source>
        <dbReference type="ARBA" id="ARBA00023242"/>
    </source>
</evidence>
<feature type="compositionally biased region" description="Basic residues" evidence="10">
    <location>
        <begin position="29"/>
        <end position="46"/>
    </location>
</feature>
<dbReference type="SUPFAM" id="SSF52540">
    <property type="entry name" value="P-loop containing nucleoside triphosphate hydrolases"/>
    <property type="match status" value="1"/>
</dbReference>
<reference evidence="13" key="1">
    <citation type="submission" date="2022-07" db="EMBL/GenBank/DDBJ databases">
        <title>Draft genome sequence of Zalerion maritima ATCC 34329, a (micro)plastics degrading marine fungus.</title>
        <authorList>
            <person name="Paco A."/>
            <person name="Goncalves M.F.M."/>
            <person name="Rocha-Santos T.A.P."/>
            <person name="Alves A."/>
        </authorList>
    </citation>
    <scope>NUCLEOTIDE SEQUENCE</scope>
    <source>
        <strain evidence="13">ATCC 34329</strain>
    </source>
</reference>
<dbReference type="GO" id="GO:0008380">
    <property type="term" value="P:RNA splicing"/>
    <property type="evidence" value="ECO:0007669"/>
    <property type="project" value="UniProtKB-KW"/>
</dbReference>
<dbReference type="GO" id="GO:0003724">
    <property type="term" value="F:RNA helicase activity"/>
    <property type="evidence" value="ECO:0007669"/>
    <property type="project" value="UniProtKB-EC"/>
</dbReference>
<dbReference type="Pfam" id="PF00271">
    <property type="entry name" value="Helicase_C"/>
    <property type="match status" value="1"/>
</dbReference>
<dbReference type="InterPro" id="IPR027417">
    <property type="entry name" value="P-loop_NTPase"/>
</dbReference>
<dbReference type="EMBL" id="JAKWBI020000030">
    <property type="protein sequence ID" value="KAJ2905556.1"/>
    <property type="molecule type" value="Genomic_DNA"/>
</dbReference>
<dbReference type="Gene3D" id="1.20.120.1080">
    <property type="match status" value="1"/>
</dbReference>
<dbReference type="PROSITE" id="PS51194">
    <property type="entry name" value="HELICASE_CTER"/>
    <property type="match status" value="1"/>
</dbReference>
<keyword evidence="13" id="KW-0347">Helicase</keyword>
<evidence type="ECO:0000256" key="9">
    <source>
        <dbReference type="ARBA" id="ARBA00047984"/>
    </source>
</evidence>
<evidence type="ECO:0000259" key="12">
    <source>
        <dbReference type="PROSITE" id="PS51194"/>
    </source>
</evidence>
<dbReference type="FunFam" id="3.40.50.300:FF:000007">
    <property type="entry name" value="Pre-mRNA-splicing factor ATP-dependent RNA helicase"/>
    <property type="match status" value="1"/>
</dbReference>
<protein>
    <recommendedName>
        <fullName evidence="2">RNA helicase</fullName>
        <ecNumber evidence="2">3.6.4.13</ecNumber>
    </recommendedName>
</protein>
<evidence type="ECO:0000256" key="6">
    <source>
        <dbReference type="ARBA" id="ARBA00022840"/>
    </source>
</evidence>
<keyword evidence="4" id="KW-0547">Nucleotide-binding</keyword>
<keyword evidence="7" id="KW-0508">mRNA splicing</keyword>
<keyword evidence="8" id="KW-0539">Nucleus</keyword>
<feature type="compositionally biased region" description="Acidic residues" evidence="10">
    <location>
        <begin position="52"/>
        <end position="72"/>
    </location>
</feature>
<evidence type="ECO:0000313" key="14">
    <source>
        <dbReference type="Proteomes" id="UP001201980"/>
    </source>
</evidence>
<keyword evidence="5" id="KW-0378">Hydrolase</keyword>
<dbReference type="InterPro" id="IPR014001">
    <property type="entry name" value="Helicase_ATP-bd"/>
</dbReference>
<dbReference type="PANTHER" id="PTHR18934">
    <property type="entry name" value="ATP-DEPENDENT RNA HELICASE"/>
    <property type="match status" value="1"/>
</dbReference>
<dbReference type="SMART" id="SM00487">
    <property type="entry name" value="DEXDc"/>
    <property type="match status" value="1"/>
</dbReference>
<dbReference type="GO" id="GO:0006397">
    <property type="term" value="P:mRNA processing"/>
    <property type="evidence" value="ECO:0007669"/>
    <property type="project" value="UniProtKB-KW"/>
</dbReference>
<dbReference type="InterPro" id="IPR011545">
    <property type="entry name" value="DEAD/DEAH_box_helicase_dom"/>
</dbReference>
<dbReference type="GO" id="GO:0071013">
    <property type="term" value="C:catalytic step 2 spliceosome"/>
    <property type="evidence" value="ECO:0007669"/>
    <property type="project" value="TreeGrafter"/>
</dbReference>
<dbReference type="GO" id="GO:0005524">
    <property type="term" value="F:ATP binding"/>
    <property type="evidence" value="ECO:0007669"/>
    <property type="project" value="UniProtKB-KW"/>
</dbReference>
<evidence type="ECO:0000256" key="7">
    <source>
        <dbReference type="ARBA" id="ARBA00023187"/>
    </source>
</evidence>
<dbReference type="Pfam" id="PF00270">
    <property type="entry name" value="DEAD"/>
    <property type="match status" value="1"/>
</dbReference>
<comment type="subcellular location">
    <subcellularLocation>
        <location evidence="1">Nucleus</location>
    </subcellularLocation>
</comment>
<dbReference type="FunFam" id="3.40.50.300:FF:000726">
    <property type="entry name" value="Pre-mRNA-splicing factor ATP-dependent RNA helicase"/>
    <property type="match status" value="1"/>
</dbReference>
<dbReference type="GO" id="GO:0003723">
    <property type="term" value="F:RNA binding"/>
    <property type="evidence" value="ECO:0007669"/>
    <property type="project" value="TreeGrafter"/>
</dbReference>
<dbReference type="InterPro" id="IPR048333">
    <property type="entry name" value="HA2_WH"/>
</dbReference>
<evidence type="ECO:0000256" key="2">
    <source>
        <dbReference type="ARBA" id="ARBA00012552"/>
    </source>
</evidence>
<sequence>MSSKRYAFVPMDDGPAPEAAPKSKSKSESRRHRSGSLRRHKPNKYRRRDERRDDDDQWGDEEVSSAEEEEEEPARKPKRRKLSLEPDDGDLPPEVRDELESKAANEFALRMREKDSRTSKRDDDDSAMRRRRREEEERRQALPDIREKSRQEYLQKRKTEKLALFRKQINEEQAEIRSGTKLSRAERAEFAENLEKLRLMEERERLDDHREGYYIPETHAKEDALNERYVEKDEYGREKHVTEHDRWEQEQAAKVQSQIKRDGRTNQKEYDFLMDEDQWVNWKQDARVDGTVEDPKKDFLNAQIDAEEKKHLSIQETRKSLPIYKHREGLLDAIEKFQVLIIVGETGSGKTTQLPQYLHEAGYTKDGMKVGCTQPRRVAAMSVAARVADEMGVKIGREVGYSIRFEDCTSDKTILKYMTDGMLLRELMTDPELSNYSAVMIDEAHERTVATDILLALVKDLARARPDLKLLISSATMDAEAFAKYFDDAPIYKVPGRRFPVDIHFTSSPEANYLSAAIVTVFQIHISQGKGDILVFLTGQDEIESAEQRIQDAARDLGNRIKELIICPIYANLPSDRQARIFEPAPEGSRKVVLATNIAETSLTIDGIVYVIDPGFVKENSFNPKTGMSSLTVVPCSRASAGQRAGRAGRVGPGKCFRLYTKFSYMSEMDESTTPEIQRTNLNGTVLQLKALGIDDVLNFDYMNPPPLETLMSTVENLYALQAFNSKGALTKLGRQMAEFPMEPAMAKAVIASGKEGCVEEVVSIVAMLGEASALFFRPKNKQKEADSARERFTVKEGGDHLTLLNIFIQWIDSGYSPIWARENFLQQRSLTRARDVRDQLMKLVERVEIAPSSCGASNLRPIKRALSAGFFQNAARITRSGDSYRPLKKNGTVYIHPSSVCFNSHPPVKTVIFHELVLTTKEYMRSCMPIEIQWLTEMAPHLYKKDEMEKYEERRMPKSRR</sequence>
<evidence type="ECO:0000259" key="11">
    <source>
        <dbReference type="PROSITE" id="PS51192"/>
    </source>
</evidence>
<feature type="domain" description="Helicase C-terminal" evidence="12">
    <location>
        <begin position="520"/>
        <end position="693"/>
    </location>
</feature>
<evidence type="ECO:0000313" key="13">
    <source>
        <dbReference type="EMBL" id="KAJ2905556.1"/>
    </source>
</evidence>
<keyword evidence="14" id="KW-1185">Reference proteome</keyword>
<dbReference type="SMART" id="SM00847">
    <property type="entry name" value="HA2"/>
    <property type="match status" value="1"/>
</dbReference>
<dbReference type="AlphaFoldDB" id="A0AAD5RXK7"/>
<comment type="caution">
    <text evidence="13">The sequence shown here is derived from an EMBL/GenBank/DDBJ whole genome shotgun (WGS) entry which is preliminary data.</text>
</comment>
<dbReference type="InterPro" id="IPR011709">
    <property type="entry name" value="DEAD-box_helicase_OB_fold"/>
</dbReference>
<dbReference type="Pfam" id="PF04408">
    <property type="entry name" value="WHD_HA2"/>
    <property type="match status" value="1"/>
</dbReference>
<name>A0AAD5RXK7_9PEZI</name>
<dbReference type="CDD" id="cd18791">
    <property type="entry name" value="SF2_C_RHA"/>
    <property type="match status" value="1"/>
</dbReference>
<dbReference type="GO" id="GO:0071006">
    <property type="term" value="C:U2-type catalytic step 1 spliceosome"/>
    <property type="evidence" value="ECO:0007669"/>
    <property type="project" value="UniProtKB-ARBA"/>
</dbReference>
<dbReference type="Pfam" id="PF07717">
    <property type="entry name" value="OB_NTP_bind"/>
    <property type="match status" value="1"/>
</dbReference>